<dbReference type="InterPro" id="IPR003593">
    <property type="entry name" value="AAA+_ATPase"/>
</dbReference>
<dbReference type="EMBL" id="JARQWQ010000002">
    <property type="protein sequence ID" value="KAK2573731.1"/>
    <property type="molecule type" value="Genomic_DNA"/>
</dbReference>
<gene>
    <name evidence="10" type="ORF">P5673_001419</name>
</gene>
<feature type="region of interest" description="Disordered" evidence="8">
    <location>
        <begin position="1587"/>
        <end position="1633"/>
    </location>
</feature>
<comment type="function">
    <text evidence="6">Exhibits ATPase activity in vitro.</text>
</comment>
<feature type="compositionally biased region" description="Acidic residues" evidence="8">
    <location>
        <begin position="1472"/>
        <end position="1486"/>
    </location>
</feature>
<evidence type="ECO:0000256" key="6">
    <source>
        <dbReference type="ARBA" id="ARBA00055988"/>
    </source>
</evidence>
<evidence type="ECO:0000313" key="11">
    <source>
        <dbReference type="Proteomes" id="UP001249851"/>
    </source>
</evidence>
<dbReference type="Pfam" id="PF07728">
    <property type="entry name" value="AAA_5"/>
    <property type="match status" value="3"/>
</dbReference>
<name>A0AAD9R650_ACRCE</name>
<dbReference type="SUPFAM" id="SSF52540">
    <property type="entry name" value="P-loop containing nucleoside triphosphate hydrolases"/>
    <property type="match status" value="3"/>
</dbReference>
<dbReference type="InterPro" id="IPR039891">
    <property type="entry name" value="VWA8"/>
</dbReference>
<protein>
    <recommendedName>
        <fullName evidence="7">von Willebrand factor A domain-containing protein 8</fullName>
    </recommendedName>
</protein>
<dbReference type="PROSITE" id="PS50234">
    <property type="entry name" value="VWFA"/>
    <property type="match status" value="1"/>
</dbReference>
<keyword evidence="11" id="KW-1185">Reference proteome</keyword>
<keyword evidence="3" id="KW-0067">ATP-binding</keyword>
<dbReference type="FunFam" id="3.40.50.300:FF:000663">
    <property type="entry name" value="von Willebrand factor A domain containing 8"/>
    <property type="match status" value="1"/>
</dbReference>
<accession>A0AAD9R650</accession>
<comment type="subcellular location">
    <subcellularLocation>
        <location evidence="1">Mitochondrion</location>
    </subcellularLocation>
</comment>
<dbReference type="PANTHER" id="PTHR21610:SF9">
    <property type="entry name" value="VON WILLEBRAND FACTOR A DOMAIN-CONTAINING PROTEIN 8"/>
    <property type="match status" value="1"/>
</dbReference>
<keyword evidence="5" id="KW-0496">Mitochondrion</keyword>
<dbReference type="Gene3D" id="3.40.50.410">
    <property type="entry name" value="von Willebrand factor, type A domain"/>
    <property type="match status" value="1"/>
</dbReference>
<feature type="region of interest" description="Disordered" evidence="8">
    <location>
        <begin position="1470"/>
        <end position="1492"/>
    </location>
</feature>
<organism evidence="10 11">
    <name type="scientific">Acropora cervicornis</name>
    <name type="common">Staghorn coral</name>
    <dbReference type="NCBI Taxonomy" id="6130"/>
    <lineage>
        <taxon>Eukaryota</taxon>
        <taxon>Metazoa</taxon>
        <taxon>Cnidaria</taxon>
        <taxon>Anthozoa</taxon>
        <taxon>Hexacorallia</taxon>
        <taxon>Scleractinia</taxon>
        <taxon>Astrocoeniina</taxon>
        <taxon>Acroporidae</taxon>
        <taxon>Acropora</taxon>
    </lineage>
</organism>
<dbReference type="SMART" id="SM00382">
    <property type="entry name" value="AAA"/>
    <property type="match status" value="2"/>
</dbReference>
<evidence type="ECO:0000256" key="7">
    <source>
        <dbReference type="ARBA" id="ARBA00070377"/>
    </source>
</evidence>
<evidence type="ECO:0000256" key="4">
    <source>
        <dbReference type="ARBA" id="ARBA00022946"/>
    </source>
</evidence>
<dbReference type="InterPro" id="IPR002035">
    <property type="entry name" value="VWF_A"/>
</dbReference>
<evidence type="ECO:0000256" key="2">
    <source>
        <dbReference type="ARBA" id="ARBA00022741"/>
    </source>
</evidence>
<sequence>MSKFLMPNGKATKRLSALVNSLRIHLRPLSSDGSVSIGDVCIHLRKPVSPELVPVKYVCGELPQYVLQNLRWIMQKDKLGQDVFLIGSPGPLRRLLAMQYLELTKREVEYIALSRDTTEADLKQRREISAGSAYYVDQCAVRAATNGRVLMIEGIEKAERNVLPVLNNLLENREMQLEDGRFLMAAERYDALLKEHSEEELKAWKLVRVSEDFRVIALGLPVPRYHGNPLDPPLRSRFQARDIHLLPFKDQLAFLQSTCPNIPQERLAQVASFAHALQSTELASVGLPDFPIHNLVNIVRIMDINPKLSLEELVHRIYPYDLVLGDEGQRVVQDALKTFNLNDRGNKLALRSVSKVNTFSTESLMPRALVEIGIKKWTTVFETPAGSERAHVKHSKTQKQQPFVMTKSHSKLLADMLESHSVHDFCLVGPKGCGKSVLVQQFADFLGYNIEPVVLYKCITNQFNKYLLLACWIVDTSKEFLQNVKPYWLQLHDMTSRDLLQQRITLANGDTSWRYSPLILAALEGSIAELDGIHRVNPGTLAVLQRLISERELSLYDGTRLFHHERYKAIKEENDWTNEDMNSRGILCIHPSFRIIGLAEPPVVGSSQQQWLNSELLSMFLFHHVRPLTKQEEAQVIYDMVPGSPRHVMDKLLDLTDKLRLSKDPTVISIASSLSTRQLLRIARRLATYPVEDLTNSIHKACLARFLPRLAASSLEKVLNDSEIQVNKESSEQQQVNVNNFVCEIRDSMVHIGQTTVPVYNPENRTKVPDVLFYENQQHLNVMEDMLKDFMLGEHLLLVGNQGVGKNKVADRFLHLLNRPREYIQLHRDTTVQSLTLQPNVQDGVIIYEDSPLVRAVKFGHVLVVDEADKASTHVTCILKSLVENGIMMLGDGRRIVSGDETTPLSENVIRAHPDFRMIVLANRPGFPFLGNDFFGSLGDIFSCHAVDNPDFESEMSMLRQYGPSVPEELLLQLVNAFGELRSRADQGLISYPYSTREVVSVVKHLQGPGYDRSVALFEGAVLSDVRMFCYKAFPNEGLASVVRNVFDFDSYHPEVKDAVREVLHKHGIPVGASTRNINLSKEFPLASPVLVSTWQICGDEDGFSEGISCPAEERRLKIRGPASVSVTAREIERFNDRSYGFSEQVGHWDLPMHEGGVALDVAVGPGDSKGDWIHILAFNPISLYSQQSNEDSVLCIELFELFPSSLYAVPHLKMAALGGDLQGQVLIHEQVSNSLYLLNPLNKELRTLNFKSLVGNTKEKLTRHFSVEKGKYILSSEFANENRVVIYQEDSNKMDVVDLVNGLTQHITLPFIIGRFHPFARDLWLVCETGTDRKYLLNKPYPEAPVPCVLHPIESYSFVGEENEDWRSISTRGLPPDALSSACGEEKRSRSNRLLVGSGDYATIAVAQPDQLIEKSPVSFYSFKRKTRNHSKESEKRGDPSLKKFITEDTIPPLSLSATAQVVRLVPDSMVPEEDNQTTESEDEDPRQSRTQSLLGYLEVADVGRRSVRYIPFPGRHDLSLYARLAGKPLVMAPTTYEGIVTVDAAGRLRLWETGVANLVRSLEKWKGLIGDNYQGPLQVNYSRESGEDVTTPKHGKVDPNNAPHVGGNTWAGGTGGRDTAGLGGKGGPYRLDAGHDVHQLSDAEKDAVPDDVKKAAREMGRRAFKQRLREIQMTEYDAEMYESFSSRIRRQVLSLRVILDSLQARGKERVWLRNQTSGELDDSKLIEGLTGERAIYKKRGEEDPELGTPQRLPKRLRFVVDVSGSMYRFNSLDGRLGRVMEAACLVMEAFHQYDNKIKFDIVGHSGDSPEIPFVSHDAPPKNNKERLDIMKQMHAHAQYCWSGDHTLDATDLAIKRITEQEADDYFVVVLSDANLERYGIPAEAFGKVLTSDGRVNAFVIFIGSLGNQADRRGSVWPETALRLVELVDPVSHFWQMAGEEAAIRESFVCMDTKYLPQVLQQIFTSAVLSSR</sequence>
<evidence type="ECO:0000259" key="9">
    <source>
        <dbReference type="PROSITE" id="PS50234"/>
    </source>
</evidence>
<feature type="region of interest" description="Disordered" evidence="8">
    <location>
        <begin position="1426"/>
        <end position="1445"/>
    </location>
</feature>
<evidence type="ECO:0000256" key="8">
    <source>
        <dbReference type="SAM" id="MobiDB-lite"/>
    </source>
</evidence>
<dbReference type="GO" id="GO:0005739">
    <property type="term" value="C:mitochondrion"/>
    <property type="evidence" value="ECO:0007669"/>
    <property type="project" value="UniProtKB-SubCell"/>
</dbReference>
<keyword evidence="4" id="KW-0809">Transit peptide</keyword>
<dbReference type="InterPro" id="IPR027417">
    <property type="entry name" value="P-loop_NTPase"/>
</dbReference>
<reference evidence="10" key="1">
    <citation type="journal article" date="2023" name="G3 (Bethesda)">
        <title>Whole genome assembly and annotation of the endangered Caribbean coral Acropora cervicornis.</title>
        <authorList>
            <person name="Selwyn J.D."/>
            <person name="Vollmer S.V."/>
        </authorList>
    </citation>
    <scope>NUCLEOTIDE SEQUENCE</scope>
    <source>
        <strain evidence="10">K2</strain>
    </source>
</reference>
<proteinExistence type="predicted"/>
<dbReference type="GO" id="GO:0016887">
    <property type="term" value="F:ATP hydrolysis activity"/>
    <property type="evidence" value="ECO:0007669"/>
    <property type="project" value="InterPro"/>
</dbReference>
<evidence type="ECO:0000313" key="10">
    <source>
        <dbReference type="EMBL" id="KAK2573731.1"/>
    </source>
</evidence>
<dbReference type="Gene3D" id="3.40.50.300">
    <property type="entry name" value="P-loop containing nucleotide triphosphate hydrolases"/>
    <property type="match status" value="3"/>
</dbReference>
<dbReference type="InterPro" id="IPR036465">
    <property type="entry name" value="vWFA_dom_sf"/>
</dbReference>
<comment type="caution">
    <text evidence="10">The sequence shown here is derived from an EMBL/GenBank/DDBJ whole genome shotgun (WGS) entry which is preliminary data.</text>
</comment>
<evidence type="ECO:0000256" key="5">
    <source>
        <dbReference type="ARBA" id="ARBA00023128"/>
    </source>
</evidence>
<dbReference type="Proteomes" id="UP001249851">
    <property type="component" value="Unassembled WGS sequence"/>
</dbReference>
<dbReference type="SUPFAM" id="SSF53300">
    <property type="entry name" value="vWA-like"/>
    <property type="match status" value="1"/>
</dbReference>
<keyword evidence="2" id="KW-0547">Nucleotide-binding</keyword>
<dbReference type="FunFam" id="3.40.50.300:FF:000587">
    <property type="entry name" value="von Willebrand factor A domain containing 8"/>
    <property type="match status" value="1"/>
</dbReference>
<evidence type="ECO:0000256" key="1">
    <source>
        <dbReference type="ARBA" id="ARBA00004173"/>
    </source>
</evidence>
<evidence type="ECO:0000256" key="3">
    <source>
        <dbReference type="ARBA" id="ARBA00022840"/>
    </source>
</evidence>
<feature type="compositionally biased region" description="Gly residues" evidence="8">
    <location>
        <begin position="1611"/>
        <end position="1629"/>
    </location>
</feature>
<feature type="compositionally biased region" description="Basic and acidic residues" evidence="8">
    <location>
        <begin position="1431"/>
        <end position="1445"/>
    </location>
</feature>
<reference evidence="10" key="2">
    <citation type="journal article" date="2023" name="Science">
        <title>Genomic signatures of disease resistance in endangered staghorn corals.</title>
        <authorList>
            <person name="Vollmer S.V."/>
            <person name="Selwyn J.D."/>
            <person name="Despard B.A."/>
            <person name="Roesel C.L."/>
        </authorList>
    </citation>
    <scope>NUCLEOTIDE SEQUENCE</scope>
    <source>
        <strain evidence="10">K2</strain>
    </source>
</reference>
<feature type="domain" description="VWFA" evidence="9">
    <location>
        <begin position="1757"/>
        <end position="1964"/>
    </location>
</feature>
<dbReference type="InterPro" id="IPR011704">
    <property type="entry name" value="ATPase_dyneun-rel_AAA"/>
</dbReference>
<dbReference type="PANTHER" id="PTHR21610">
    <property type="entry name" value="VON WILLEBRAND FACTOR A DOMAIN-CONTAINING PROTEIN 8"/>
    <property type="match status" value="1"/>
</dbReference>
<dbReference type="GO" id="GO:0005524">
    <property type="term" value="F:ATP binding"/>
    <property type="evidence" value="ECO:0007669"/>
    <property type="project" value="UniProtKB-KW"/>
</dbReference>